<dbReference type="PANTHER" id="PTHR34494">
    <property type="entry name" value="PROTEIN CBG25024"/>
    <property type="match status" value="1"/>
</dbReference>
<evidence type="ECO:0000313" key="1">
    <source>
        <dbReference type="EMBL" id="KAJ5740849.1"/>
    </source>
</evidence>
<comment type="caution">
    <text evidence="1">The sequence shown here is derived from an EMBL/GenBank/DDBJ whole genome shotgun (WGS) entry which is preliminary data.</text>
</comment>
<protein>
    <submittedName>
        <fullName evidence="1">Uncharacterized protein</fullName>
    </submittedName>
</protein>
<evidence type="ECO:0000313" key="2">
    <source>
        <dbReference type="Proteomes" id="UP001215712"/>
    </source>
</evidence>
<dbReference type="AlphaFoldDB" id="A0AAD6HXZ0"/>
<dbReference type="Proteomes" id="UP001215712">
    <property type="component" value="Unassembled WGS sequence"/>
</dbReference>
<name>A0AAD6HXZ0_9EURO</name>
<organism evidence="1 2">
    <name type="scientific">Penicillium malachiteum</name>
    <dbReference type="NCBI Taxonomy" id="1324776"/>
    <lineage>
        <taxon>Eukaryota</taxon>
        <taxon>Fungi</taxon>
        <taxon>Dikarya</taxon>
        <taxon>Ascomycota</taxon>
        <taxon>Pezizomycotina</taxon>
        <taxon>Eurotiomycetes</taxon>
        <taxon>Eurotiomycetidae</taxon>
        <taxon>Eurotiales</taxon>
        <taxon>Aspergillaceae</taxon>
        <taxon>Penicillium</taxon>
    </lineage>
</organism>
<reference evidence="1" key="2">
    <citation type="submission" date="2023-01" db="EMBL/GenBank/DDBJ databases">
        <authorList>
            <person name="Petersen C."/>
        </authorList>
    </citation>
    <scope>NUCLEOTIDE SEQUENCE</scope>
    <source>
        <strain evidence="1">IBT 17514</strain>
    </source>
</reference>
<dbReference type="EMBL" id="JAQJAN010000001">
    <property type="protein sequence ID" value="KAJ5740849.1"/>
    <property type="molecule type" value="Genomic_DNA"/>
</dbReference>
<accession>A0AAD6HXZ0</accession>
<reference evidence="1" key="1">
    <citation type="journal article" date="2023" name="IMA Fungus">
        <title>Comparative genomic study of the Penicillium genus elucidates a diverse pangenome and 15 lateral gene transfer events.</title>
        <authorList>
            <person name="Petersen C."/>
            <person name="Sorensen T."/>
            <person name="Nielsen M.R."/>
            <person name="Sondergaard T.E."/>
            <person name="Sorensen J.L."/>
            <person name="Fitzpatrick D.A."/>
            <person name="Frisvad J.C."/>
            <person name="Nielsen K.L."/>
        </authorList>
    </citation>
    <scope>NUCLEOTIDE SEQUENCE</scope>
    <source>
        <strain evidence="1">IBT 17514</strain>
    </source>
</reference>
<keyword evidence="2" id="KW-1185">Reference proteome</keyword>
<proteinExistence type="predicted"/>
<sequence length="308" mass="33830">MSTFPLIYQLKSGWQFITGDAEGAKETWNQFTDAWMNHPGKTIGDMADSITLIDHVKGVVHPIRGETDEFWQAEEQTTRTLVFMGAGALTVSTGGAAAPILAAVVAGLAYDGVITGVESARHGSFQPQGYIATGSEVASGDWRGGVFDTVALGVGDGLVYRVEGKSYVRSGEKVTWESNRRLFPDGDGVIADPHKLPTVKYFSKANGRDGKAIILGMSKKGPKGNMLFLNYGERARADAFYAQRLLQYHEAVDQMENHGMNILHKHHNMTIKSFKIMTCAAKDLQRRAITERRRRQASNPTVMSFRST</sequence>
<dbReference type="PANTHER" id="PTHR34494:SF1">
    <property type="entry name" value="PROTEIN CBG25024"/>
    <property type="match status" value="1"/>
</dbReference>
<gene>
    <name evidence="1" type="ORF">N7493_000721</name>
</gene>